<dbReference type="PANTHER" id="PTHR11692">
    <property type="entry name" value="BIFUNCTIONAL PURINE BIOSYNTHESIS PROTEIN PURH"/>
    <property type="match status" value="1"/>
</dbReference>
<dbReference type="SMART" id="SM00851">
    <property type="entry name" value="MGS"/>
    <property type="match status" value="1"/>
</dbReference>
<dbReference type="PROSITE" id="PS51855">
    <property type="entry name" value="MGS"/>
    <property type="match status" value="1"/>
</dbReference>
<proteinExistence type="inferred from homology"/>
<dbReference type="GO" id="GO:0006189">
    <property type="term" value="P:'de novo' IMP biosynthetic process"/>
    <property type="evidence" value="ECO:0007669"/>
    <property type="project" value="UniProtKB-UniPathway"/>
</dbReference>
<comment type="caution">
    <text evidence="9">The sequence shown here is derived from an EMBL/GenBank/DDBJ whole genome shotgun (WGS) entry which is preliminary data.</text>
</comment>
<evidence type="ECO:0000256" key="7">
    <source>
        <dbReference type="ARBA" id="ARBA00023268"/>
    </source>
</evidence>
<dbReference type="InterPro" id="IPR036914">
    <property type="entry name" value="MGS-like_dom_sf"/>
</dbReference>
<dbReference type="InterPro" id="IPR002695">
    <property type="entry name" value="PurH-like"/>
</dbReference>
<dbReference type="Proteomes" id="UP000178764">
    <property type="component" value="Unassembled WGS sequence"/>
</dbReference>
<evidence type="ECO:0000256" key="4">
    <source>
        <dbReference type="ARBA" id="ARBA00022679"/>
    </source>
</evidence>
<dbReference type="InterPro" id="IPR024051">
    <property type="entry name" value="AICAR_Tfase_dup_dom_sf"/>
</dbReference>
<reference evidence="9 10" key="1">
    <citation type="journal article" date="2016" name="Nat. Commun.">
        <title>Thousands of microbial genomes shed light on interconnected biogeochemical processes in an aquifer system.</title>
        <authorList>
            <person name="Anantharaman K."/>
            <person name="Brown C.T."/>
            <person name="Hug L.A."/>
            <person name="Sharon I."/>
            <person name="Castelle C.J."/>
            <person name="Probst A.J."/>
            <person name="Thomas B.C."/>
            <person name="Singh A."/>
            <person name="Wilkins M.J."/>
            <person name="Karaoz U."/>
            <person name="Brodie E.L."/>
            <person name="Williams K.H."/>
            <person name="Hubbard S.S."/>
            <person name="Banfield J.F."/>
        </authorList>
    </citation>
    <scope>NUCLEOTIDE SEQUENCE [LARGE SCALE GENOMIC DNA]</scope>
</reference>
<evidence type="ECO:0000256" key="5">
    <source>
        <dbReference type="ARBA" id="ARBA00022755"/>
    </source>
</evidence>
<dbReference type="SUPFAM" id="SSF52335">
    <property type="entry name" value="Methylglyoxal synthase-like"/>
    <property type="match status" value="1"/>
</dbReference>
<evidence type="ECO:0000256" key="2">
    <source>
        <dbReference type="ARBA" id="ARBA00004954"/>
    </source>
</evidence>
<comment type="pathway">
    <text evidence="2">Purine metabolism; IMP biosynthesis via de novo pathway; 5-formamido-1-(5-phospho-D-ribosyl)imidazole-4-carboxamide from 5-amino-1-(5-phospho-D-ribosyl)imidazole-4-carboxamide (10-formyl THF route): step 1/1.</text>
</comment>
<dbReference type="SUPFAM" id="SSF53927">
    <property type="entry name" value="Cytidine deaminase-like"/>
    <property type="match status" value="1"/>
</dbReference>
<evidence type="ECO:0000256" key="1">
    <source>
        <dbReference type="ARBA" id="ARBA00004844"/>
    </source>
</evidence>
<dbReference type="GO" id="GO:0004643">
    <property type="term" value="F:phosphoribosylaminoimidazolecarboxamide formyltransferase activity"/>
    <property type="evidence" value="ECO:0007669"/>
    <property type="project" value="InterPro"/>
</dbReference>
<dbReference type="GO" id="GO:0003937">
    <property type="term" value="F:IMP cyclohydrolase activity"/>
    <property type="evidence" value="ECO:0007669"/>
    <property type="project" value="InterPro"/>
</dbReference>
<dbReference type="InterPro" id="IPR016193">
    <property type="entry name" value="Cytidine_deaminase-like"/>
</dbReference>
<dbReference type="PIRSF" id="PIRSF000414">
    <property type="entry name" value="AICARFT_IMPCHas"/>
    <property type="match status" value="1"/>
</dbReference>
<evidence type="ECO:0000313" key="10">
    <source>
        <dbReference type="Proteomes" id="UP000178764"/>
    </source>
</evidence>
<accession>A0A1F5DMN5</accession>
<comment type="similarity">
    <text evidence="3">Belongs to the PurH family.</text>
</comment>
<name>A0A1F5DMN5_9BACT</name>
<dbReference type="Gene3D" id="3.40.140.20">
    <property type="match status" value="2"/>
</dbReference>
<keyword evidence="7" id="KW-0511">Multifunctional enzyme</keyword>
<protein>
    <recommendedName>
        <fullName evidence="8">MGS-like domain-containing protein</fullName>
    </recommendedName>
</protein>
<evidence type="ECO:0000313" key="9">
    <source>
        <dbReference type="EMBL" id="OGD56403.1"/>
    </source>
</evidence>
<dbReference type="CDD" id="cd01421">
    <property type="entry name" value="IMPCH"/>
    <property type="match status" value="1"/>
</dbReference>
<keyword evidence="4" id="KW-0808">Transferase</keyword>
<keyword evidence="6" id="KW-0378">Hydrolase</keyword>
<evidence type="ECO:0000259" key="8">
    <source>
        <dbReference type="PROSITE" id="PS51855"/>
    </source>
</evidence>
<dbReference type="AlphaFoldDB" id="A0A1F5DMN5"/>
<dbReference type="Pfam" id="PF02142">
    <property type="entry name" value="MGS"/>
    <property type="match status" value="1"/>
</dbReference>
<comment type="pathway">
    <text evidence="1">Purine metabolism; IMP biosynthesis via de novo pathway; IMP from 5-formamido-1-(5-phospho-D-ribosyl)imidazole-4-carboxamide: step 1/1.</text>
</comment>
<dbReference type="SMART" id="SM00798">
    <property type="entry name" value="AICARFT_IMPCHas"/>
    <property type="match status" value="1"/>
</dbReference>
<sequence length="529" mass="57173">MPNALLSVYDKEGIVEFGNGLLDLGFTLYASGGTARVLVEAGLTVHDVSELVKGEAILGHRVVTLSREVHAGLLATDEQLDELTNRLGLPRLDLVCVDLYPLKKEIAKEGSTRESVTEMTDIGGPTMLRSGAKGRRVVIARAKDRQKVMQWLRDNQPDKVEFLEILAGDAEGVVADYCVTSARFISDGRWDGFVGERVVECKAENGQQGTAGLFSFLDCEDPLALGSFQLIDGAPLSYNNWCDIDRMLQTMTHIAGVWPWHYGTVPFIAIGVKHGNPCGASVGKAEGAIIAMVAGDTRAIFGGLVMTNFPMTLDLAETLLTYLMPEGQRRLLDGIVAPGFEEGAIALLRRKGDKCRFVVNLALEKLDSTSLDVAPRFRCVRGGFLRQPNYTHLLEMNLAKKYLRVTDTQKKDLLLAWAICSTSNSNTITLVKNSMLIGNGVGQQDRVGAAKLAISRAIDAGHSTEGAVACSDSFFPFPDAPKVLLDAGIKAILATSGSVNDKLTIEACRQTGVPIYLIPDADGRGFFGH</sequence>
<dbReference type="Gene3D" id="3.40.50.1380">
    <property type="entry name" value="Methylglyoxal synthase-like domain"/>
    <property type="match status" value="1"/>
</dbReference>
<dbReference type="UniPathway" id="UPA00074">
    <property type="reaction ID" value="UER00133"/>
</dbReference>
<dbReference type="PANTHER" id="PTHR11692:SF0">
    <property type="entry name" value="BIFUNCTIONAL PURINE BIOSYNTHESIS PROTEIN ATIC"/>
    <property type="match status" value="1"/>
</dbReference>
<dbReference type="EMBL" id="MEZT01000021">
    <property type="protein sequence ID" value="OGD56403.1"/>
    <property type="molecule type" value="Genomic_DNA"/>
</dbReference>
<evidence type="ECO:0000256" key="6">
    <source>
        <dbReference type="ARBA" id="ARBA00022801"/>
    </source>
</evidence>
<dbReference type="Pfam" id="PF01808">
    <property type="entry name" value="AICARFT_IMPCHas"/>
    <property type="match status" value="1"/>
</dbReference>
<dbReference type="GO" id="GO:0005829">
    <property type="term" value="C:cytosol"/>
    <property type="evidence" value="ECO:0007669"/>
    <property type="project" value="TreeGrafter"/>
</dbReference>
<organism evidence="9 10">
    <name type="scientific">Candidatus Berkelbacteria bacterium RBG_13_40_8</name>
    <dbReference type="NCBI Taxonomy" id="1797467"/>
    <lineage>
        <taxon>Bacteria</taxon>
        <taxon>Candidatus Berkelbacteria</taxon>
    </lineage>
</organism>
<feature type="domain" description="MGS-like" evidence="8">
    <location>
        <begin position="1"/>
        <end position="142"/>
    </location>
</feature>
<dbReference type="InterPro" id="IPR011607">
    <property type="entry name" value="MGS-like_dom"/>
</dbReference>
<evidence type="ECO:0000256" key="3">
    <source>
        <dbReference type="ARBA" id="ARBA00007667"/>
    </source>
</evidence>
<gene>
    <name evidence="9" type="ORF">A2V71_04700</name>
</gene>
<keyword evidence="5" id="KW-0658">Purine biosynthesis</keyword>